<dbReference type="AlphaFoldDB" id="A0A1F6C5L4"/>
<gene>
    <name evidence="6" type="primary">rpsQ</name>
    <name evidence="7" type="ORF">A2841_00565</name>
</gene>
<evidence type="ECO:0000256" key="1">
    <source>
        <dbReference type="ARBA" id="ARBA00010254"/>
    </source>
</evidence>
<keyword evidence="5 6" id="KW-0687">Ribonucleoprotein</keyword>
<dbReference type="InterPro" id="IPR019984">
    <property type="entry name" value="Ribosomal_uS17_bact/chlr"/>
</dbReference>
<dbReference type="GO" id="GO:0006412">
    <property type="term" value="P:translation"/>
    <property type="evidence" value="ECO:0007669"/>
    <property type="project" value="UniProtKB-UniRule"/>
</dbReference>
<organism evidence="7 8">
    <name type="scientific">Candidatus Kaiserbacteria bacterium RIFCSPHIGHO2_01_FULL_48_10</name>
    <dbReference type="NCBI Taxonomy" id="1798476"/>
    <lineage>
        <taxon>Bacteria</taxon>
        <taxon>Candidatus Kaiseribacteriota</taxon>
    </lineage>
</organism>
<evidence type="ECO:0000313" key="7">
    <source>
        <dbReference type="EMBL" id="OGG44449.1"/>
    </source>
</evidence>
<keyword evidence="4 6" id="KW-0689">Ribosomal protein</keyword>
<dbReference type="Proteomes" id="UP000178249">
    <property type="component" value="Unassembled WGS sequence"/>
</dbReference>
<dbReference type="InterPro" id="IPR000266">
    <property type="entry name" value="Ribosomal_uS17"/>
</dbReference>
<dbReference type="PANTHER" id="PTHR10744">
    <property type="entry name" value="40S RIBOSOMAL PROTEIN S11 FAMILY MEMBER"/>
    <property type="match status" value="1"/>
</dbReference>
<dbReference type="HAMAP" id="MF_01345_B">
    <property type="entry name" value="Ribosomal_uS17_B"/>
    <property type="match status" value="1"/>
</dbReference>
<evidence type="ECO:0000256" key="6">
    <source>
        <dbReference type="HAMAP-Rule" id="MF_01345"/>
    </source>
</evidence>
<keyword evidence="2 6" id="KW-0699">rRNA-binding</keyword>
<evidence type="ECO:0000256" key="5">
    <source>
        <dbReference type="ARBA" id="ARBA00023274"/>
    </source>
</evidence>
<evidence type="ECO:0000256" key="3">
    <source>
        <dbReference type="ARBA" id="ARBA00022884"/>
    </source>
</evidence>
<comment type="caution">
    <text evidence="7">The sequence shown here is derived from an EMBL/GenBank/DDBJ whole genome shotgun (WGS) entry which is preliminary data.</text>
</comment>
<keyword evidence="3 6" id="KW-0694">RNA-binding</keyword>
<dbReference type="EMBL" id="MFKP01000009">
    <property type="protein sequence ID" value="OGG44449.1"/>
    <property type="molecule type" value="Genomic_DNA"/>
</dbReference>
<comment type="subunit">
    <text evidence="6">Part of the 30S ribosomal subunit.</text>
</comment>
<evidence type="ECO:0000256" key="4">
    <source>
        <dbReference type="ARBA" id="ARBA00022980"/>
    </source>
</evidence>
<evidence type="ECO:0000256" key="2">
    <source>
        <dbReference type="ARBA" id="ARBA00022730"/>
    </source>
</evidence>
<dbReference type="GO" id="GO:0019843">
    <property type="term" value="F:rRNA binding"/>
    <property type="evidence" value="ECO:0007669"/>
    <property type="project" value="UniProtKB-UniRule"/>
</dbReference>
<evidence type="ECO:0000313" key="8">
    <source>
        <dbReference type="Proteomes" id="UP000178249"/>
    </source>
</evidence>
<accession>A0A1F6C5L4</accession>
<protein>
    <recommendedName>
        <fullName evidence="6">Small ribosomal subunit protein uS17</fullName>
    </recommendedName>
</protein>
<reference evidence="7 8" key="1">
    <citation type="journal article" date="2016" name="Nat. Commun.">
        <title>Thousands of microbial genomes shed light on interconnected biogeochemical processes in an aquifer system.</title>
        <authorList>
            <person name="Anantharaman K."/>
            <person name="Brown C.T."/>
            <person name="Hug L.A."/>
            <person name="Sharon I."/>
            <person name="Castelle C.J."/>
            <person name="Probst A.J."/>
            <person name="Thomas B.C."/>
            <person name="Singh A."/>
            <person name="Wilkins M.J."/>
            <person name="Karaoz U."/>
            <person name="Brodie E.L."/>
            <person name="Williams K.H."/>
            <person name="Hubbard S.S."/>
            <person name="Banfield J.F."/>
        </authorList>
    </citation>
    <scope>NUCLEOTIDE SEQUENCE [LARGE SCALE GENOMIC DNA]</scope>
</reference>
<dbReference type="Pfam" id="PF00366">
    <property type="entry name" value="Ribosomal_S17"/>
    <property type="match status" value="1"/>
</dbReference>
<name>A0A1F6C5L4_9BACT</name>
<comment type="similarity">
    <text evidence="1 6">Belongs to the universal ribosomal protein uS17 family.</text>
</comment>
<dbReference type="PANTHER" id="PTHR10744:SF1">
    <property type="entry name" value="SMALL RIBOSOMAL SUBUNIT PROTEIN US17M"/>
    <property type="match status" value="1"/>
</dbReference>
<dbReference type="Gene3D" id="2.40.50.140">
    <property type="entry name" value="Nucleic acid-binding proteins"/>
    <property type="match status" value="1"/>
</dbReference>
<dbReference type="SUPFAM" id="SSF50249">
    <property type="entry name" value="Nucleic acid-binding proteins"/>
    <property type="match status" value="1"/>
</dbReference>
<comment type="function">
    <text evidence="6">One of the primary rRNA binding proteins, it binds specifically to the 5'-end of 16S ribosomal RNA.</text>
</comment>
<proteinExistence type="inferred from homology"/>
<sequence>MEQKTVQQKTLVGTVVSTKAKDTITVSVSRYVKHPKYKKYIVTTKKFLAHDPGNTKKEGERVMIRSCRPISKRKHFIVV</sequence>
<dbReference type="CDD" id="cd00364">
    <property type="entry name" value="Ribosomal_uS17"/>
    <property type="match status" value="1"/>
</dbReference>
<dbReference type="NCBIfam" id="TIGR03635">
    <property type="entry name" value="uS17_bact"/>
    <property type="match status" value="1"/>
</dbReference>
<dbReference type="PRINTS" id="PR00973">
    <property type="entry name" value="RIBOSOMALS17"/>
</dbReference>
<dbReference type="NCBIfam" id="NF004123">
    <property type="entry name" value="PRK05610.1"/>
    <property type="match status" value="1"/>
</dbReference>
<dbReference type="GO" id="GO:0022627">
    <property type="term" value="C:cytosolic small ribosomal subunit"/>
    <property type="evidence" value="ECO:0007669"/>
    <property type="project" value="UniProtKB-UniRule"/>
</dbReference>
<dbReference type="InterPro" id="IPR012340">
    <property type="entry name" value="NA-bd_OB-fold"/>
</dbReference>
<dbReference type="GO" id="GO:0003735">
    <property type="term" value="F:structural constituent of ribosome"/>
    <property type="evidence" value="ECO:0007669"/>
    <property type="project" value="UniProtKB-UniRule"/>
</dbReference>